<dbReference type="FunFam" id="2.60.120.920:FF:000004">
    <property type="entry name" value="Butyrophilin subfamily 1 member A1"/>
    <property type="match status" value="1"/>
</dbReference>
<dbReference type="FunFam" id="2.60.40.10:FF:000088">
    <property type="entry name" value="Butyrophilin subfamily 1 member A1"/>
    <property type="match status" value="1"/>
</dbReference>
<gene>
    <name evidence="15" type="primary">LOC111139400</name>
</gene>
<dbReference type="GO" id="GO:0001817">
    <property type="term" value="P:regulation of cytokine production"/>
    <property type="evidence" value="ECO:0007669"/>
    <property type="project" value="TreeGrafter"/>
</dbReference>
<sequence length="510" mass="57236">MANTHGRVIFPPSCSIIFIVLQLLSCSIPANGKADFSILGPKIPVLAVLGENVELPCHLSLNISAEDMELRWYRDQPSQVVHLHKNGTDMKEEQMREYQGRTTFLSAGLDQGKATVKIHNVTVFDNGTFHCNFKDGNMSAEARLWLMVAGLGGMPRIQVQAVQGEIVWAQCTSEGWFPEPQAEWRDFRGQPLPSMTHLSASPTTGLFTVVSNVTIQDGDVQNFSCCISSPLLQKKMVNYHLLPQLFRSSLSNAWRTVLPLILTLAGLVTAGATCLYQKCQKDRNMGQLEEERLYRAEEQHSQGWTEDKVIYVSPSLDPDTASPKLALSEDGKSVRRLFFDQELPDVPSRFDQDPCVLAREQFSAGRYYWEVQVGQRKAWNVGVCLESLDRKGRIPKAPQHGLWALELYKKTFWALAFPRVRLHPSEPLHQVGILLDYDAGRVSFYNVGNGSLIYSFSGLSFSEPLRPFFCLWTHDPIPLIIYSECQPPEATGPPQSQGQERVGTLLQQDP</sequence>
<keyword evidence="5" id="KW-1133">Transmembrane helix</keyword>
<reference evidence="15" key="1">
    <citation type="submission" date="2025-08" db="UniProtKB">
        <authorList>
            <consortium name="RefSeq"/>
        </authorList>
    </citation>
    <scope>IDENTIFICATION</scope>
    <source>
        <tissue evidence="15">Blood</tissue>
    </source>
</reference>
<dbReference type="PROSITE" id="PS50188">
    <property type="entry name" value="B302_SPRY"/>
    <property type="match status" value="1"/>
</dbReference>
<dbReference type="InterPro" id="IPR013106">
    <property type="entry name" value="Ig_V-set"/>
</dbReference>
<dbReference type="SMART" id="SM00409">
    <property type="entry name" value="IG"/>
    <property type="match status" value="1"/>
</dbReference>
<dbReference type="PROSITE" id="PS50835">
    <property type="entry name" value="IG_LIKE"/>
    <property type="match status" value="1"/>
</dbReference>
<dbReference type="SMART" id="SM00406">
    <property type="entry name" value="IGv"/>
    <property type="match status" value="1"/>
</dbReference>
<evidence type="ECO:0000313" key="15">
    <source>
        <dbReference type="RefSeq" id="XP_022347354.1"/>
    </source>
</evidence>
<dbReference type="PRINTS" id="PR01407">
    <property type="entry name" value="BUTYPHLNCDUF"/>
</dbReference>
<dbReference type="FunFam" id="2.60.40.10:FF:000208">
    <property type="entry name" value="Butyrophilin subfamily 1 member A1"/>
    <property type="match status" value="1"/>
</dbReference>
<dbReference type="SUPFAM" id="SSF49899">
    <property type="entry name" value="Concanavalin A-like lectins/glucanases"/>
    <property type="match status" value="1"/>
</dbReference>
<feature type="chain" id="PRO_5015910163" evidence="11">
    <location>
        <begin position="33"/>
        <end position="510"/>
    </location>
</feature>
<keyword evidence="9" id="KW-0393">Immunoglobulin domain</keyword>
<dbReference type="InterPro" id="IPR007110">
    <property type="entry name" value="Ig-like_dom"/>
</dbReference>
<dbReference type="InterPro" id="IPR006574">
    <property type="entry name" value="PRY"/>
</dbReference>
<dbReference type="Gene3D" id="2.60.120.920">
    <property type="match status" value="1"/>
</dbReference>
<feature type="domain" description="Ig-like" evidence="13">
    <location>
        <begin position="50"/>
        <end position="145"/>
    </location>
</feature>
<evidence type="ECO:0000256" key="11">
    <source>
        <dbReference type="SAM" id="SignalP"/>
    </source>
</evidence>
<dbReference type="CDD" id="cd05713">
    <property type="entry name" value="IgV_MOG_like"/>
    <property type="match status" value="1"/>
</dbReference>
<evidence type="ECO:0000256" key="7">
    <source>
        <dbReference type="ARBA" id="ARBA00023157"/>
    </source>
</evidence>
<organism evidence="14 15">
    <name type="scientific">Enhydra lutris kenyoni</name>
    <name type="common">northern sea otter</name>
    <dbReference type="NCBI Taxonomy" id="391180"/>
    <lineage>
        <taxon>Eukaryota</taxon>
        <taxon>Metazoa</taxon>
        <taxon>Chordata</taxon>
        <taxon>Craniata</taxon>
        <taxon>Vertebrata</taxon>
        <taxon>Euteleostomi</taxon>
        <taxon>Mammalia</taxon>
        <taxon>Eutheria</taxon>
        <taxon>Laurasiatheria</taxon>
        <taxon>Carnivora</taxon>
        <taxon>Caniformia</taxon>
        <taxon>Musteloidea</taxon>
        <taxon>Mustelidae</taxon>
        <taxon>Lutrinae</taxon>
        <taxon>Enhydra</taxon>
    </lineage>
</organism>
<evidence type="ECO:0000256" key="1">
    <source>
        <dbReference type="ARBA" id="ARBA00004479"/>
    </source>
</evidence>
<dbReference type="SMART" id="SM00589">
    <property type="entry name" value="PRY"/>
    <property type="match status" value="1"/>
</dbReference>
<evidence type="ECO:0000256" key="4">
    <source>
        <dbReference type="ARBA" id="ARBA00022729"/>
    </source>
</evidence>
<name>A0A2Y9IJD1_ENHLU</name>
<dbReference type="InterPro" id="IPR036179">
    <property type="entry name" value="Ig-like_dom_sf"/>
</dbReference>
<evidence type="ECO:0000256" key="2">
    <source>
        <dbReference type="ARBA" id="ARBA00007591"/>
    </source>
</evidence>
<comment type="similarity">
    <text evidence="2">Belongs to the immunoglobulin superfamily. BTN/MOG family.</text>
</comment>
<dbReference type="InterPro" id="IPR003879">
    <property type="entry name" value="Butyrophylin_SPRY"/>
</dbReference>
<dbReference type="GO" id="GO:0050852">
    <property type="term" value="P:T cell receptor signaling pathway"/>
    <property type="evidence" value="ECO:0007669"/>
    <property type="project" value="TreeGrafter"/>
</dbReference>
<dbReference type="InterPro" id="IPR003599">
    <property type="entry name" value="Ig_sub"/>
</dbReference>
<evidence type="ECO:0000256" key="3">
    <source>
        <dbReference type="ARBA" id="ARBA00022692"/>
    </source>
</evidence>
<evidence type="ECO:0000259" key="12">
    <source>
        <dbReference type="PROSITE" id="PS50188"/>
    </source>
</evidence>
<keyword evidence="4 11" id="KW-0732">Signal</keyword>
<feature type="domain" description="B30.2/SPRY" evidence="12">
    <location>
        <begin position="294"/>
        <end position="488"/>
    </location>
</feature>
<dbReference type="Pfam" id="PF00622">
    <property type="entry name" value="SPRY"/>
    <property type="match status" value="1"/>
</dbReference>
<dbReference type="Gene3D" id="2.60.40.10">
    <property type="entry name" value="Immunoglobulins"/>
    <property type="match status" value="2"/>
</dbReference>
<dbReference type="Pfam" id="PF13765">
    <property type="entry name" value="PRY"/>
    <property type="match status" value="1"/>
</dbReference>
<keyword evidence="8" id="KW-0325">Glycoprotein</keyword>
<dbReference type="InterPro" id="IPR013320">
    <property type="entry name" value="ConA-like_dom_sf"/>
</dbReference>
<dbReference type="InterPro" id="IPR043136">
    <property type="entry name" value="B30.2/SPRY_sf"/>
</dbReference>
<feature type="region of interest" description="Disordered" evidence="10">
    <location>
        <begin position="487"/>
        <end position="510"/>
    </location>
</feature>
<dbReference type="RefSeq" id="XP_022347354.1">
    <property type="nucleotide sequence ID" value="XM_022491646.1"/>
</dbReference>
<evidence type="ECO:0000256" key="6">
    <source>
        <dbReference type="ARBA" id="ARBA00023136"/>
    </source>
</evidence>
<dbReference type="InterPro" id="IPR050504">
    <property type="entry name" value="IgSF_BTN/MOG"/>
</dbReference>
<dbReference type="SMART" id="SM00449">
    <property type="entry name" value="SPRY"/>
    <property type="match status" value="1"/>
</dbReference>
<dbReference type="InterPro" id="IPR003877">
    <property type="entry name" value="SPRY_dom"/>
</dbReference>
<dbReference type="InterPro" id="IPR013783">
    <property type="entry name" value="Ig-like_fold"/>
</dbReference>
<evidence type="ECO:0000256" key="9">
    <source>
        <dbReference type="ARBA" id="ARBA00023319"/>
    </source>
</evidence>
<dbReference type="Proteomes" id="UP000248482">
    <property type="component" value="Unplaced"/>
</dbReference>
<evidence type="ECO:0000256" key="8">
    <source>
        <dbReference type="ARBA" id="ARBA00023180"/>
    </source>
</evidence>
<comment type="subcellular location">
    <subcellularLocation>
        <location evidence="1">Membrane</location>
        <topology evidence="1">Single-pass type I membrane protein</topology>
    </subcellularLocation>
</comment>
<dbReference type="Pfam" id="PF07686">
    <property type="entry name" value="V-set"/>
    <property type="match status" value="1"/>
</dbReference>
<dbReference type="KEGG" id="elk:111139400"/>
<feature type="compositionally biased region" description="Polar residues" evidence="10">
    <location>
        <begin position="493"/>
        <end position="510"/>
    </location>
</feature>
<dbReference type="AlphaFoldDB" id="A0A2Y9IJD1"/>
<protein>
    <submittedName>
        <fullName evidence="15">Butyrophilin-like protein 10</fullName>
    </submittedName>
</protein>
<accession>A0A2Y9IJD1</accession>
<dbReference type="InterPro" id="IPR001870">
    <property type="entry name" value="B30.2/SPRY"/>
</dbReference>
<dbReference type="GO" id="GO:0009897">
    <property type="term" value="C:external side of plasma membrane"/>
    <property type="evidence" value="ECO:0007669"/>
    <property type="project" value="TreeGrafter"/>
</dbReference>
<feature type="signal peptide" evidence="11">
    <location>
        <begin position="1"/>
        <end position="32"/>
    </location>
</feature>
<dbReference type="SUPFAM" id="SSF48726">
    <property type="entry name" value="Immunoglobulin"/>
    <property type="match status" value="2"/>
</dbReference>
<keyword evidence="3" id="KW-0812">Transmembrane</keyword>
<keyword evidence="14" id="KW-1185">Reference proteome</keyword>
<dbReference type="STRING" id="391180.A0A2Y9IJD1"/>
<dbReference type="GO" id="GO:0005102">
    <property type="term" value="F:signaling receptor binding"/>
    <property type="evidence" value="ECO:0007669"/>
    <property type="project" value="TreeGrafter"/>
</dbReference>
<proteinExistence type="inferred from homology"/>
<dbReference type="InterPro" id="IPR053896">
    <property type="entry name" value="BTN3A2-like_Ig-C"/>
</dbReference>
<dbReference type="PANTHER" id="PTHR24100:SF133">
    <property type="entry name" value="BUTYROPHILIN-LIKE PROTEIN 10 PSEUDOGENE-RELATED"/>
    <property type="match status" value="1"/>
</dbReference>
<dbReference type="PANTHER" id="PTHR24100">
    <property type="entry name" value="BUTYROPHILIN"/>
    <property type="match status" value="1"/>
</dbReference>
<keyword evidence="6" id="KW-0472">Membrane</keyword>
<evidence type="ECO:0000313" key="14">
    <source>
        <dbReference type="Proteomes" id="UP000248482"/>
    </source>
</evidence>
<evidence type="ECO:0000259" key="13">
    <source>
        <dbReference type="PROSITE" id="PS50835"/>
    </source>
</evidence>
<dbReference type="Pfam" id="PF22705">
    <property type="entry name" value="C2-set_3"/>
    <property type="match status" value="1"/>
</dbReference>
<keyword evidence="7" id="KW-1015">Disulfide bond</keyword>
<dbReference type="GeneID" id="111139400"/>
<evidence type="ECO:0000256" key="10">
    <source>
        <dbReference type="SAM" id="MobiDB-lite"/>
    </source>
</evidence>
<dbReference type="OrthoDB" id="6105938at2759"/>
<evidence type="ECO:0000256" key="5">
    <source>
        <dbReference type="ARBA" id="ARBA00022989"/>
    </source>
</evidence>